<dbReference type="Proteomes" id="UP000023351">
    <property type="component" value="Unassembled WGS sequence"/>
</dbReference>
<dbReference type="EMBL" id="JAOJ01000001">
    <property type="protein sequence ID" value="EUA73625.1"/>
    <property type="molecule type" value="Genomic_DNA"/>
</dbReference>
<evidence type="ECO:0000313" key="1">
    <source>
        <dbReference type="EMBL" id="EUA73625.1"/>
    </source>
</evidence>
<organism evidence="1 2">
    <name type="scientific">Mycobacteroides abscessus subsp. bolletii 1513</name>
    <dbReference type="NCBI Taxonomy" id="1299321"/>
    <lineage>
        <taxon>Bacteria</taxon>
        <taxon>Bacillati</taxon>
        <taxon>Actinomycetota</taxon>
        <taxon>Actinomycetes</taxon>
        <taxon>Mycobacteriales</taxon>
        <taxon>Mycobacteriaceae</taxon>
        <taxon>Mycobacteroides</taxon>
        <taxon>Mycobacteroides abscessus</taxon>
    </lineage>
</organism>
<dbReference type="AlphaFoldDB" id="X8E1B7"/>
<proteinExistence type="predicted"/>
<reference evidence="1 2" key="1">
    <citation type="submission" date="2013-12" db="EMBL/GenBank/DDBJ databases">
        <authorList>
            <person name="Zelazny A."/>
            <person name="Olivier K."/>
            <person name="Holland S."/>
            <person name="Lenaerts A."/>
            <person name="Ordway D."/>
            <person name="DeGroote M.A."/>
            <person name="Parker T."/>
            <person name="Sizemore C."/>
            <person name="Tallon L.J."/>
            <person name="Sadzewicz L.K."/>
            <person name="Sengamalay N."/>
            <person name="Fraser C.M."/>
            <person name="Hine E."/>
            <person name="Shefchek K.A."/>
            <person name="Das S.P."/>
            <person name="Tettelin H."/>
        </authorList>
    </citation>
    <scope>NUCLEOTIDE SEQUENCE [LARGE SCALE GENOMIC DNA]</scope>
    <source>
        <strain evidence="1 2">1513</strain>
    </source>
</reference>
<name>X8E1B7_9MYCO</name>
<evidence type="ECO:0000313" key="2">
    <source>
        <dbReference type="Proteomes" id="UP000023351"/>
    </source>
</evidence>
<protein>
    <submittedName>
        <fullName evidence="1">Uncharacterized protein</fullName>
    </submittedName>
</protein>
<accession>X8E1B7</accession>
<gene>
    <name evidence="1" type="ORF">I540_0616</name>
</gene>
<sequence>MLRCLAGRFVSGALCTSGSGGRRIEPGGILCRAHIPGPQGVYDGRVKIGGVSHGYAAPSQILATDVT</sequence>
<comment type="caution">
    <text evidence="1">The sequence shown here is derived from an EMBL/GenBank/DDBJ whole genome shotgun (WGS) entry which is preliminary data.</text>
</comment>